<dbReference type="EMBL" id="LT854260">
    <property type="protein sequence ID" value="SMR57163.1"/>
    <property type="molecule type" value="Genomic_DNA"/>
</dbReference>
<dbReference type="Pfam" id="PF20150">
    <property type="entry name" value="2EXR"/>
    <property type="match status" value="1"/>
</dbReference>
<feature type="domain" description="2EXR" evidence="10">
    <location>
        <begin position="130"/>
        <end position="196"/>
    </location>
</feature>
<dbReference type="SUPFAM" id="SSF144210">
    <property type="entry name" value="Nop10-like SnoRNP"/>
    <property type="match status" value="1"/>
</dbReference>
<feature type="region of interest" description="Disordered" evidence="9">
    <location>
        <begin position="65"/>
        <end position="89"/>
    </location>
</feature>
<proteinExistence type="inferred from homology"/>
<evidence type="ECO:0000256" key="6">
    <source>
        <dbReference type="ARBA" id="ARBA00030185"/>
    </source>
</evidence>
<keyword evidence="3" id="KW-0690">Ribosome biogenesis</keyword>
<evidence type="ECO:0000256" key="4">
    <source>
        <dbReference type="ARBA" id="ARBA00022552"/>
    </source>
</evidence>
<dbReference type="GO" id="GO:0070034">
    <property type="term" value="F:telomerase RNA binding"/>
    <property type="evidence" value="ECO:0007669"/>
    <property type="project" value="TreeGrafter"/>
</dbReference>
<dbReference type="InterPro" id="IPR036756">
    <property type="entry name" value="H/ACA_rnp_Nop10_sf"/>
</dbReference>
<dbReference type="Proteomes" id="UP000245764">
    <property type="component" value="Chromosome 8"/>
</dbReference>
<evidence type="ECO:0000256" key="3">
    <source>
        <dbReference type="ARBA" id="ARBA00022517"/>
    </source>
</evidence>
<dbReference type="PANTHER" id="PTHR13305">
    <property type="entry name" value="RIBOSOME BIOGENESIS PROTEIN NOP10"/>
    <property type="match status" value="1"/>
</dbReference>
<evidence type="ECO:0000256" key="5">
    <source>
        <dbReference type="ARBA" id="ARBA00023274"/>
    </source>
</evidence>
<protein>
    <recommendedName>
        <fullName evidence="2">H/ACA ribonucleoprotein complex subunit NOP10</fullName>
    </recommendedName>
    <alternativeName>
        <fullName evidence="6">Nucleolar protein 10</fullName>
    </alternativeName>
    <alternativeName>
        <fullName evidence="7">Nucleolar protein family A member 3</fullName>
    </alternativeName>
    <alternativeName>
        <fullName evidence="8">snoRNP protein NOP10</fullName>
    </alternativeName>
</protein>
<reference evidence="12" key="1">
    <citation type="submission" date="2017-05" db="EMBL/GenBank/DDBJ databases">
        <authorList>
            <person name="Song R."/>
            <person name="Chenine A.L."/>
            <person name="Ruprecht R.M."/>
        </authorList>
    </citation>
    <scope>NUCLEOTIDE SEQUENCE [LARGE SCALE GENOMIC DNA]</scope>
</reference>
<evidence type="ECO:0000313" key="12">
    <source>
        <dbReference type="Proteomes" id="UP000245764"/>
    </source>
</evidence>
<dbReference type="GO" id="GO:0031429">
    <property type="term" value="C:box H/ACA snoRNP complex"/>
    <property type="evidence" value="ECO:0007669"/>
    <property type="project" value="TreeGrafter"/>
</dbReference>
<comment type="similarity">
    <text evidence="1">Belongs to the NOP10 family.</text>
</comment>
<evidence type="ECO:0000256" key="7">
    <source>
        <dbReference type="ARBA" id="ARBA00031779"/>
    </source>
</evidence>
<dbReference type="AlphaFoldDB" id="A0A2H1GUF7"/>
<dbReference type="GO" id="GO:1904874">
    <property type="term" value="P:positive regulation of telomerase RNA localization to Cajal body"/>
    <property type="evidence" value="ECO:0007669"/>
    <property type="project" value="TreeGrafter"/>
</dbReference>
<dbReference type="GO" id="GO:0030515">
    <property type="term" value="F:snoRNA binding"/>
    <property type="evidence" value="ECO:0007669"/>
    <property type="project" value="InterPro"/>
</dbReference>
<evidence type="ECO:0000259" key="10">
    <source>
        <dbReference type="Pfam" id="PF20150"/>
    </source>
</evidence>
<evidence type="ECO:0000256" key="2">
    <source>
        <dbReference type="ARBA" id="ARBA00021838"/>
    </source>
</evidence>
<evidence type="ECO:0000256" key="8">
    <source>
        <dbReference type="ARBA" id="ARBA00032266"/>
    </source>
</evidence>
<feature type="compositionally biased region" description="Low complexity" evidence="9">
    <location>
        <begin position="79"/>
        <end position="89"/>
    </location>
</feature>
<dbReference type="Gene3D" id="4.10.80.300">
    <property type="match status" value="1"/>
</dbReference>
<dbReference type="PANTHER" id="PTHR13305:SF0">
    <property type="entry name" value="H_ACA RIBONUCLEOPROTEIN COMPLEX SUBUNIT 3"/>
    <property type="match status" value="1"/>
</dbReference>
<sequence>MHLMYTLDSNGNRLYTLNKVVSGEVTKSAHPARFSPDDKYSRHRVTLKKRYGLLLTQQKDKMVLGHSNRTQNNNIPSATTSRSTSTFRHHQTSSTSQAQEQVLAFAAHTSNQNLHSHNRPSATAMDNCGFGKLSAELRNQIYDYVLPENDEIEVYSADPSEPPEDEPPEDYQPPITQVCREMRAETLPMFYGRNQFVLPLTTEDDDETHWHELLEDSIDKAEAWLECNPGGLSLLKSPLIISAEFEGDVLTKKWYDHKRPWMRLKKALRANGYSKKMYFLTIRADYWSLLDRNSGSLPRDERREDRKVNKAFREMGLECKVTVVGP</sequence>
<dbReference type="InterPro" id="IPR045518">
    <property type="entry name" value="2EXR"/>
</dbReference>
<feature type="compositionally biased region" description="Polar residues" evidence="9">
    <location>
        <begin position="67"/>
        <end position="78"/>
    </location>
</feature>
<dbReference type="GO" id="GO:0031118">
    <property type="term" value="P:rRNA pseudouridine synthesis"/>
    <property type="evidence" value="ECO:0007669"/>
    <property type="project" value="TreeGrafter"/>
</dbReference>
<name>A0A2H1GUF7_ZYMTR</name>
<organism evidence="11 12">
    <name type="scientific">Zymoseptoria tritici ST99CH_1E4</name>
    <dbReference type="NCBI Taxonomy" id="1276532"/>
    <lineage>
        <taxon>Eukaryota</taxon>
        <taxon>Fungi</taxon>
        <taxon>Dikarya</taxon>
        <taxon>Ascomycota</taxon>
        <taxon>Pezizomycotina</taxon>
        <taxon>Dothideomycetes</taxon>
        <taxon>Dothideomycetidae</taxon>
        <taxon>Mycosphaerellales</taxon>
        <taxon>Mycosphaerellaceae</taxon>
        <taxon>Zymoseptoria</taxon>
    </lineage>
</organism>
<gene>
    <name evidence="11" type="ORF">ZT1E4_G8760</name>
</gene>
<keyword evidence="5" id="KW-0687">Ribonucleoprotein</keyword>
<evidence type="ECO:0000256" key="1">
    <source>
        <dbReference type="ARBA" id="ARBA00009462"/>
    </source>
</evidence>
<dbReference type="InterPro" id="IPR007264">
    <property type="entry name" value="H/ACA_rnp_Nop10"/>
</dbReference>
<keyword evidence="4" id="KW-0698">rRNA processing</keyword>
<accession>A0A2H1GUF7</accession>
<evidence type="ECO:0000313" key="11">
    <source>
        <dbReference type="EMBL" id="SMR57163.1"/>
    </source>
</evidence>
<dbReference type="GO" id="GO:0031120">
    <property type="term" value="P:snRNA pseudouridine synthesis"/>
    <property type="evidence" value="ECO:0007669"/>
    <property type="project" value="TreeGrafter"/>
</dbReference>
<dbReference type="Pfam" id="PF04135">
    <property type="entry name" value="Nop10p"/>
    <property type="match status" value="1"/>
</dbReference>
<evidence type="ECO:0000256" key="9">
    <source>
        <dbReference type="SAM" id="MobiDB-lite"/>
    </source>
</evidence>